<evidence type="ECO:0000256" key="1">
    <source>
        <dbReference type="SAM" id="MobiDB-lite"/>
    </source>
</evidence>
<dbReference type="PROSITE" id="PS50006">
    <property type="entry name" value="FHA_DOMAIN"/>
    <property type="match status" value="1"/>
</dbReference>
<dbReference type="SMART" id="SM00240">
    <property type="entry name" value="FHA"/>
    <property type="match status" value="1"/>
</dbReference>
<feature type="region of interest" description="Disordered" evidence="1">
    <location>
        <begin position="1"/>
        <end position="22"/>
    </location>
</feature>
<dbReference type="CDD" id="cd00060">
    <property type="entry name" value="FHA"/>
    <property type="match status" value="1"/>
</dbReference>
<feature type="transmembrane region" description="Helical" evidence="2">
    <location>
        <begin position="151"/>
        <end position="173"/>
    </location>
</feature>
<evidence type="ECO:0000313" key="4">
    <source>
        <dbReference type="EMBL" id="RDI98594.1"/>
    </source>
</evidence>
<dbReference type="Proteomes" id="UP000254711">
    <property type="component" value="Unassembled WGS sequence"/>
</dbReference>
<evidence type="ECO:0000259" key="3">
    <source>
        <dbReference type="PROSITE" id="PS50006"/>
    </source>
</evidence>
<keyword evidence="2" id="KW-0812">Transmembrane</keyword>
<comment type="caution">
    <text evidence="4">The sequence shown here is derived from an EMBL/GenBank/DDBJ whole genome shotgun (WGS) entry which is preliminary data.</text>
</comment>
<feature type="compositionally biased region" description="Polar residues" evidence="1">
    <location>
        <begin position="1"/>
        <end position="10"/>
    </location>
</feature>
<dbReference type="InterPro" id="IPR050923">
    <property type="entry name" value="Cell_Proc_Reg/RNA_Proc"/>
</dbReference>
<sequence length="174" mass="18646">MEDPRQTPTAASGRRVAGPQGTQLFSAEELSRLASEVGPASDGRASVHEPVLEGANAGLEGRRFSLRAGRQTIGRRGDNDIVVNDPSVSSAHAWIINQQGHYVVMNTLSTNGTFVNDTRIHEATIKHGDRIRFGQAEFVFLTRESSGRGRLGVIAVVAALVLAGVAALAWWFLS</sequence>
<dbReference type="EMBL" id="QQSY01000002">
    <property type="protein sequence ID" value="RDI98594.1"/>
    <property type="molecule type" value="Genomic_DNA"/>
</dbReference>
<dbReference type="SUPFAM" id="SSF49879">
    <property type="entry name" value="SMAD/FHA domain"/>
    <property type="match status" value="1"/>
</dbReference>
<accession>A0A370K7J4</accession>
<dbReference type="InterPro" id="IPR008984">
    <property type="entry name" value="SMAD_FHA_dom_sf"/>
</dbReference>
<gene>
    <name evidence="4" type="ORF">DVT68_08685</name>
</gene>
<name>A0A370K7J4_9GAMM</name>
<organism evidence="4 5">
    <name type="scientific">Dyella solisilvae</name>
    <dbReference type="NCBI Taxonomy" id="1920168"/>
    <lineage>
        <taxon>Bacteria</taxon>
        <taxon>Pseudomonadati</taxon>
        <taxon>Pseudomonadota</taxon>
        <taxon>Gammaproteobacteria</taxon>
        <taxon>Lysobacterales</taxon>
        <taxon>Rhodanobacteraceae</taxon>
        <taxon>Dyella</taxon>
    </lineage>
</organism>
<keyword evidence="2" id="KW-0472">Membrane</keyword>
<dbReference type="PANTHER" id="PTHR23308">
    <property type="entry name" value="NUCLEAR INHIBITOR OF PROTEIN PHOSPHATASE-1"/>
    <property type="match status" value="1"/>
</dbReference>
<dbReference type="AlphaFoldDB" id="A0A370K7J4"/>
<keyword evidence="5" id="KW-1185">Reference proteome</keyword>
<protein>
    <submittedName>
        <fullName evidence="4">FHA domain-containing protein</fullName>
    </submittedName>
</protein>
<proteinExistence type="predicted"/>
<feature type="domain" description="FHA" evidence="3">
    <location>
        <begin position="71"/>
        <end position="120"/>
    </location>
</feature>
<evidence type="ECO:0000256" key="2">
    <source>
        <dbReference type="SAM" id="Phobius"/>
    </source>
</evidence>
<dbReference type="OrthoDB" id="9815482at2"/>
<keyword evidence="2" id="KW-1133">Transmembrane helix</keyword>
<dbReference type="InterPro" id="IPR000253">
    <property type="entry name" value="FHA_dom"/>
</dbReference>
<dbReference type="Gene3D" id="2.60.200.20">
    <property type="match status" value="1"/>
</dbReference>
<dbReference type="RefSeq" id="WP_114824684.1">
    <property type="nucleotide sequence ID" value="NZ_QQSY01000002.1"/>
</dbReference>
<dbReference type="Pfam" id="PF00498">
    <property type="entry name" value="FHA"/>
    <property type="match status" value="1"/>
</dbReference>
<evidence type="ECO:0000313" key="5">
    <source>
        <dbReference type="Proteomes" id="UP000254711"/>
    </source>
</evidence>
<reference evidence="4 5" key="1">
    <citation type="submission" date="2018-07" db="EMBL/GenBank/DDBJ databases">
        <title>Dyella solisilvae sp. nov., isolated from the pine and broad-leaved mixed forest soil.</title>
        <authorList>
            <person name="Gao Z."/>
            <person name="Qiu L."/>
        </authorList>
    </citation>
    <scope>NUCLEOTIDE SEQUENCE [LARGE SCALE GENOMIC DNA]</scope>
    <source>
        <strain evidence="4 5">DHG54</strain>
    </source>
</reference>